<dbReference type="Gene3D" id="1.10.10.10">
    <property type="entry name" value="Winged helix-like DNA-binding domain superfamily/Winged helix DNA-binding domain"/>
    <property type="match status" value="1"/>
</dbReference>
<protein>
    <submittedName>
        <fullName evidence="5">BlaI/MecI/CopY family transcriptional regulator</fullName>
    </submittedName>
</protein>
<reference evidence="5" key="1">
    <citation type="submission" date="2021-03" db="EMBL/GenBank/DDBJ databases">
        <title>A new species, PO-11, isolated from a karst cave deposit.</title>
        <authorList>
            <person name="Zhaoxiaoyong W."/>
        </authorList>
    </citation>
    <scope>NUCLEOTIDE SEQUENCE</scope>
    <source>
        <strain evidence="5">PO-11</strain>
    </source>
</reference>
<dbReference type="Proteomes" id="UP000664164">
    <property type="component" value="Unassembled WGS sequence"/>
</dbReference>
<comment type="similarity">
    <text evidence="1">Belongs to the BlaI transcriptional regulatory family.</text>
</comment>
<evidence type="ECO:0000256" key="4">
    <source>
        <dbReference type="ARBA" id="ARBA00023163"/>
    </source>
</evidence>
<evidence type="ECO:0000256" key="2">
    <source>
        <dbReference type="ARBA" id="ARBA00023015"/>
    </source>
</evidence>
<dbReference type="SUPFAM" id="SSF46785">
    <property type="entry name" value="Winged helix' DNA-binding domain"/>
    <property type="match status" value="1"/>
</dbReference>
<keyword evidence="6" id="KW-1185">Reference proteome</keyword>
<keyword evidence="4" id="KW-0804">Transcription</keyword>
<organism evidence="5 6">
    <name type="scientific">Arthrobacter cavernae</name>
    <dbReference type="NCBI Taxonomy" id="2817681"/>
    <lineage>
        <taxon>Bacteria</taxon>
        <taxon>Bacillati</taxon>
        <taxon>Actinomycetota</taxon>
        <taxon>Actinomycetes</taxon>
        <taxon>Micrococcales</taxon>
        <taxon>Micrococcaceae</taxon>
        <taxon>Arthrobacter</taxon>
    </lineage>
</organism>
<dbReference type="Gene3D" id="6.10.140.850">
    <property type="match status" value="1"/>
</dbReference>
<evidence type="ECO:0000256" key="3">
    <source>
        <dbReference type="ARBA" id="ARBA00023125"/>
    </source>
</evidence>
<gene>
    <name evidence="5" type="ORF">J1902_17195</name>
</gene>
<evidence type="ECO:0000313" key="5">
    <source>
        <dbReference type="EMBL" id="MBO1269678.1"/>
    </source>
</evidence>
<dbReference type="InterPro" id="IPR036388">
    <property type="entry name" value="WH-like_DNA-bd_sf"/>
</dbReference>
<dbReference type="EMBL" id="JAFNLL010000053">
    <property type="protein sequence ID" value="MBO1269678.1"/>
    <property type="molecule type" value="Genomic_DNA"/>
</dbReference>
<dbReference type="RefSeq" id="WP_207617548.1">
    <property type="nucleotide sequence ID" value="NZ_JAFNLL010000053.1"/>
</dbReference>
<dbReference type="InterPro" id="IPR005650">
    <property type="entry name" value="BlaI_family"/>
</dbReference>
<keyword evidence="2" id="KW-0805">Transcription regulation</keyword>
<name>A0A939HLX4_9MICC</name>
<sequence>MPKFGDLESAIMEQIWHAEGPLLVREVLEGLDRGLAYNTVHTVTEILHRKGWLTKERDGRAFRYGAAAGRDKYVAGLVTEALSVTDDRTAALVGFVEGMRPEEADELHRLLSAAREQDMQA</sequence>
<dbReference type="GO" id="GO:0003677">
    <property type="term" value="F:DNA binding"/>
    <property type="evidence" value="ECO:0007669"/>
    <property type="project" value="UniProtKB-KW"/>
</dbReference>
<dbReference type="Pfam" id="PF03965">
    <property type="entry name" value="Penicillinase_R"/>
    <property type="match status" value="1"/>
</dbReference>
<dbReference type="AlphaFoldDB" id="A0A939HLX4"/>
<dbReference type="InterPro" id="IPR036390">
    <property type="entry name" value="WH_DNA-bd_sf"/>
</dbReference>
<proteinExistence type="inferred from homology"/>
<accession>A0A939HLX4</accession>
<dbReference type="GO" id="GO:0045892">
    <property type="term" value="P:negative regulation of DNA-templated transcription"/>
    <property type="evidence" value="ECO:0007669"/>
    <property type="project" value="InterPro"/>
</dbReference>
<keyword evidence="3" id="KW-0238">DNA-binding</keyword>
<comment type="caution">
    <text evidence="5">The sequence shown here is derived from an EMBL/GenBank/DDBJ whole genome shotgun (WGS) entry which is preliminary data.</text>
</comment>
<evidence type="ECO:0000256" key="1">
    <source>
        <dbReference type="ARBA" id="ARBA00011046"/>
    </source>
</evidence>
<evidence type="ECO:0000313" key="6">
    <source>
        <dbReference type="Proteomes" id="UP000664164"/>
    </source>
</evidence>